<sequence>MKKIGQFLWQNKVVVLLILVAIGAGVFVKFINHPIMEYSEIERQTIEQIAKQTEPYTESAQDLKQRLSQDAYETESIITGNINMSEYSRTSMLLRAALANSRIVVQSQSKPQSNESSSQVQLQLQRNNLLEADIYQNDLYTAIRLPFYPEPVGIKNDRLGDFLERNNNQAWLDEVPQSFNVDEFFSIESRGFLSLISEVSQYETYTEHNVTYQNKDYHRFTMNLTNEQVQSLVQQLTNELQIDEENPVYKYIEKLKQAKFPEGLAYEAYYTDDYVEKRLLTGVVELEGQSYPFEWEVETNVNQNNYDIVVQGVLKQNQPVEFLYEAKGQPNEKGYQVKRKVDIQSSDRTKLDWHTDYTDGLQETEFQFNPPYNLSNVEGNLDISSNINHNQGQKQYDGSLNFSGLSVKFKINQDIQFNKAAVVEKMDANNVLFLHKQSDKEHNEFMRTIRQLGEEYADQLIKQFNPFE</sequence>
<keyword evidence="1" id="KW-0812">Transmembrane</keyword>
<evidence type="ECO:0000313" key="3">
    <source>
        <dbReference type="Proteomes" id="UP000276443"/>
    </source>
</evidence>
<keyword evidence="3" id="KW-1185">Reference proteome</keyword>
<feature type="transmembrane region" description="Helical" evidence="1">
    <location>
        <begin position="12"/>
        <end position="31"/>
    </location>
</feature>
<keyword evidence="1" id="KW-1133">Transmembrane helix</keyword>
<dbReference type="OrthoDB" id="2954878at2"/>
<dbReference type="Proteomes" id="UP000276443">
    <property type="component" value="Unassembled WGS sequence"/>
</dbReference>
<reference evidence="2 3" key="1">
    <citation type="submission" date="2018-11" db="EMBL/GenBank/DDBJ databases">
        <title>Genomic Encyclopedia of Type Strains, Phase IV (KMG-IV): sequencing the most valuable type-strain genomes for metagenomic binning, comparative biology and taxonomic classification.</title>
        <authorList>
            <person name="Goeker M."/>
        </authorList>
    </citation>
    <scope>NUCLEOTIDE SEQUENCE [LARGE SCALE GENOMIC DNA]</scope>
    <source>
        <strain evidence="2 3">DSM 18090</strain>
    </source>
</reference>
<dbReference type="AlphaFoldDB" id="A0A3N5AYS9"/>
<organism evidence="2 3">
    <name type="scientific">Aquisalibacillus elongatus</name>
    <dbReference type="NCBI Taxonomy" id="485577"/>
    <lineage>
        <taxon>Bacteria</taxon>
        <taxon>Bacillati</taxon>
        <taxon>Bacillota</taxon>
        <taxon>Bacilli</taxon>
        <taxon>Bacillales</taxon>
        <taxon>Bacillaceae</taxon>
        <taxon>Aquisalibacillus</taxon>
    </lineage>
</organism>
<dbReference type="RefSeq" id="WP_124223768.1">
    <property type="nucleotide sequence ID" value="NZ_RKRF01000014.1"/>
</dbReference>
<comment type="caution">
    <text evidence="2">The sequence shown here is derived from an EMBL/GenBank/DDBJ whole genome shotgun (WGS) entry which is preliminary data.</text>
</comment>
<accession>A0A3N5AYS9</accession>
<evidence type="ECO:0000313" key="2">
    <source>
        <dbReference type="EMBL" id="RPF50129.1"/>
    </source>
</evidence>
<name>A0A3N5AYS9_9BACI</name>
<keyword evidence="1" id="KW-0472">Membrane</keyword>
<dbReference type="EMBL" id="RKRF01000014">
    <property type="protein sequence ID" value="RPF50129.1"/>
    <property type="molecule type" value="Genomic_DNA"/>
</dbReference>
<evidence type="ECO:0000256" key="1">
    <source>
        <dbReference type="SAM" id="Phobius"/>
    </source>
</evidence>
<proteinExistence type="predicted"/>
<gene>
    <name evidence="2" type="ORF">EDC24_2947</name>
</gene>
<protein>
    <submittedName>
        <fullName evidence="2">Uncharacterized protein</fullName>
    </submittedName>
</protein>